<evidence type="ECO:0000259" key="4">
    <source>
        <dbReference type="Pfam" id="PF22422"/>
    </source>
</evidence>
<dbReference type="InterPro" id="IPR054491">
    <property type="entry name" value="MGH1-like_GH"/>
</dbReference>
<dbReference type="EMBL" id="JAAKZI010000026">
    <property type="protein sequence ID" value="NGN84572.1"/>
    <property type="molecule type" value="Genomic_DNA"/>
</dbReference>
<dbReference type="InterPro" id="IPR012341">
    <property type="entry name" value="6hp_glycosidase-like_sf"/>
</dbReference>
<gene>
    <name evidence="5" type="ORF">G6N77_14060</name>
</gene>
<proteinExistence type="inferred from homology"/>
<reference evidence="5 6" key="1">
    <citation type="submission" date="2020-02" db="EMBL/GenBank/DDBJ databases">
        <title>Genome sequence of the type strain DSM 27180 of Arthrobacter silviterrae.</title>
        <authorList>
            <person name="Gao J."/>
            <person name="Sun J."/>
        </authorList>
    </citation>
    <scope>NUCLEOTIDE SEQUENCE [LARGE SCALE GENOMIC DNA]</scope>
    <source>
        <strain evidence="5 6">DSM 27180</strain>
    </source>
</reference>
<accession>A0ABX0DK03</accession>
<dbReference type="Proteomes" id="UP000479226">
    <property type="component" value="Unassembled WGS sequence"/>
</dbReference>
<dbReference type="Pfam" id="PF22422">
    <property type="entry name" value="MGH1-like_GH"/>
    <property type="match status" value="1"/>
</dbReference>
<dbReference type="InterPro" id="IPR004888">
    <property type="entry name" value="Glycoside_hydrolase_63"/>
</dbReference>
<comment type="caution">
    <text evidence="5">The sequence shown here is derived from an EMBL/GenBank/DDBJ whole genome shotgun (WGS) entry which is preliminary data.</text>
</comment>
<evidence type="ECO:0000256" key="2">
    <source>
        <dbReference type="ARBA" id="ARBA00022801"/>
    </source>
</evidence>
<evidence type="ECO:0000256" key="3">
    <source>
        <dbReference type="ARBA" id="ARBA00023295"/>
    </source>
</evidence>
<feature type="domain" description="Mannosylglycerate hydrolase MGH1-like glycoside hydrolase" evidence="4">
    <location>
        <begin position="227"/>
        <end position="561"/>
    </location>
</feature>
<dbReference type="Gene3D" id="1.50.10.10">
    <property type="match status" value="1"/>
</dbReference>
<name>A0ABX0DK03_9MICC</name>
<keyword evidence="6" id="KW-1185">Reference proteome</keyword>
<comment type="similarity">
    <text evidence="1">Belongs to the glycosyl hydrolase 63 family.</text>
</comment>
<dbReference type="PANTHER" id="PTHR10412:SF11">
    <property type="entry name" value="MANNOSYL-OLIGOSACCHARIDE GLUCOSIDASE"/>
    <property type="match status" value="1"/>
</dbReference>
<evidence type="ECO:0000313" key="5">
    <source>
        <dbReference type="EMBL" id="NGN84572.1"/>
    </source>
</evidence>
<evidence type="ECO:0000313" key="6">
    <source>
        <dbReference type="Proteomes" id="UP000479226"/>
    </source>
</evidence>
<protein>
    <submittedName>
        <fullName evidence="5">Glycogen debranching protein</fullName>
    </submittedName>
</protein>
<keyword evidence="2" id="KW-0378">Hydrolase</keyword>
<dbReference type="RefSeq" id="WP_165182798.1">
    <property type="nucleotide sequence ID" value="NZ_JAAKZI010000026.1"/>
</dbReference>
<evidence type="ECO:0000256" key="1">
    <source>
        <dbReference type="ARBA" id="ARBA00010833"/>
    </source>
</evidence>
<dbReference type="PANTHER" id="PTHR10412">
    <property type="entry name" value="MANNOSYL-OLIGOSACCHARIDE GLUCOSIDASE"/>
    <property type="match status" value="1"/>
</dbReference>
<organism evidence="5 6">
    <name type="scientific">Arthrobacter silviterrae</name>
    <dbReference type="NCBI Taxonomy" id="2026658"/>
    <lineage>
        <taxon>Bacteria</taxon>
        <taxon>Bacillati</taxon>
        <taxon>Actinomycetota</taxon>
        <taxon>Actinomycetes</taxon>
        <taxon>Micrococcales</taxon>
        <taxon>Micrococcaceae</taxon>
        <taxon>Arthrobacter</taxon>
    </lineage>
</organism>
<keyword evidence="3" id="KW-0326">Glycosidase</keyword>
<sequence length="577" mass="61578">MRSWPGAGAFIDLDSVPLTDRGSRLLIFARPDGGLRVAGAVYERHADRCNHLRRLAVHDSTGRLLEVTAVGPEGITFAHGAASLTFADADTLSIGAAADGDPVTVALEAFGTGRDGAPASEVDGAPIRWCSTEGSDTFGAPRIVLPAGGSVSVRIGGPVRTTPVRGSHGQCLAAASARWQEWFARLPAVRDADLEMVRYAWWLLASNIVRLDTHPDIEAVIPSKQGYVAAWQWDSYFISFGLRHGDPQLAADQLRLFFGEQAPDGGLPDVVHDGGTLACVADMPPGDLATLARIHGPDSPMVVQADMPITKPPLAAWAARAVDEVGGGSVQAELREGLDRLHRWWFARPSPDGLPGYEHVYSSGLDDSPLFDDGGPVFAPDLPSYLVRALDAMAELADERGDAAEAAAQRTLADATAERLVARRYDAGRRQFVALTPSGTRTTLTPFALMPLLTGRLPEPVLESLRQSLADPAGLGAPWPLPTVAQAEPEFNADRMWRGPVWLNVNWLVVQGLLRSGLEAEAVALAARTVDMVRESGGIHEYWNPQTGARAAGATTGFGWSAALFLDLAVWLADRDG</sequence>
<dbReference type="SUPFAM" id="SSF48208">
    <property type="entry name" value="Six-hairpin glycosidases"/>
    <property type="match status" value="1"/>
</dbReference>
<dbReference type="InterPro" id="IPR008928">
    <property type="entry name" value="6-hairpin_glycosidase_sf"/>
</dbReference>